<proteinExistence type="predicted"/>
<evidence type="ECO:0000313" key="2">
    <source>
        <dbReference type="Proteomes" id="UP000216429"/>
    </source>
</evidence>
<evidence type="ECO:0000313" key="1">
    <source>
        <dbReference type="EMBL" id="OZI74543.1"/>
    </source>
</evidence>
<name>A0A261VMW0_9BORD</name>
<sequence length="155" mass="16621">MKDSQIIDLANKVLPGWTRKDNDLAYITFARAILTLASAPVAGEAQKPWGEIREDANGDLAIFTPKHNSKLAIFSPGAAGEFVAGDSLYAAPQASEAVRDADHPVFAFLLGEGPLHGVYFGERAPGAVGKWWWRKYLRAALSAQPGAQKGNSDEA</sequence>
<dbReference type="RefSeq" id="WP_094812299.1">
    <property type="nucleotide sequence ID" value="NZ_NEVU01000002.1"/>
</dbReference>
<dbReference type="AlphaFoldDB" id="A0A261VMW0"/>
<organism evidence="1 2">
    <name type="scientific">Bordetella genomosp. 12</name>
    <dbReference type="NCBI Taxonomy" id="463035"/>
    <lineage>
        <taxon>Bacteria</taxon>
        <taxon>Pseudomonadati</taxon>
        <taxon>Pseudomonadota</taxon>
        <taxon>Betaproteobacteria</taxon>
        <taxon>Burkholderiales</taxon>
        <taxon>Alcaligenaceae</taxon>
        <taxon>Bordetella</taxon>
    </lineage>
</organism>
<dbReference type="Proteomes" id="UP000216429">
    <property type="component" value="Unassembled WGS sequence"/>
</dbReference>
<dbReference type="EMBL" id="NEVU01000002">
    <property type="protein sequence ID" value="OZI74543.1"/>
    <property type="molecule type" value="Genomic_DNA"/>
</dbReference>
<comment type="caution">
    <text evidence="1">The sequence shown here is derived from an EMBL/GenBank/DDBJ whole genome shotgun (WGS) entry which is preliminary data.</text>
</comment>
<accession>A0A261VMW0</accession>
<keyword evidence="2" id="KW-1185">Reference proteome</keyword>
<protein>
    <submittedName>
        <fullName evidence="1">Uncharacterized protein</fullName>
    </submittedName>
</protein>
<reference evidence="2" key="1">
    <citation type="submission" date="2017-05" db="EMBL/GenBank/DDBJ databases">
        <title>Complete and WGS of Bordetella genogroups.</title>
        <authorList>
            <person name="Spilker T."/>
            <person name="Lipuma J."/>
        </authorList>
    </citation>
    <scope>NUCLEOTIDE SEQUENCE [LARGE SCALE GENOMIC DNA]</scope>
    <source>
        <strain evidence="2">AU6712</strain>
    </source>
</reference>
<gene>
    <name evidence="1" type="ORF">CAL22_08775</name>
</gene>